<name>A0A8B7NM60_HYAAZ</name>
<dbReference type="GO" id="GO:0012505">
    <property type="term" value="C:endomembrane system"/>
    <property type="evidence" value="ECO:0007669"/>
    <property type="project" value="TreeGrafter"/>
</dbReference>
<accession>A0A8B7NM60</accession>
<dbReference type="SUPFAM" id="SSF52087">
    <property type="entry name" value="CRAL/TRIO domain"/>
    <property type="match status" value="1"/>
</dbReference>
<dbReference type="OMA" id="NDNDIWI"/>
<dbReference type="SMART" id="SM00516">
    <property type="entry name" value="SEC14"/>
    <property type="match status" value="1"/>
</dbReference>
<dbReference type="InterPro" id="IPR053012">
    <property type="entry name" value="ER-organelle_contact"/>
</dbReference>
<dbReference type="InterPro" id="IPR001251">
    <property type="entry name" value="CRAL-TRIO_dom"/>
</dbReference>
<dbReference type="RefSeq" id="XP_018014763.1">
    <property type="nucleotide sequence ID" value="XM_018159274.2"/>
</dbReference>
<keyword evidence="2" id="KW-1185">Reference proteome</keyword>
<evidence type="ECO:0000259" key="1">
    <source>
        <dbReference type="PROSITE" id="PS50191"/>
    </source>
</evidence>
<dbReference type="PANTHER" id="PTHR46384">
    <property type="entry name" value="MOTILE SPERM DOMAIN-CONTAINING PROTEIN 2"/>
    <property type="match status" value="1"/>
</dbReference>
<dbReference type="PANTHER" id="PTHR46384:SF1">
    <property type="entry name" value="MOTILE SPERM DOMAIN-CONTAINING PROTEIN 2"/>
    <property type="match status" value="1"/>
</dbReference>
<gene>
    <name evidence="3" type="primary">LOC108671703</name>
</gene>
<dbReference type="PROSITE" id="PS50191">
    <property type="entry name" value="CRAL_TRIO"/>
    <property type="match status" value="1"/>
</dbReference>
<dbReference type="Proteomes" id="UP000694843">
    <property type="component" value="Unplaced"/>
</dbReference>
<organism evidence="2 3">
    <name type="scientific">Hyalella azteca</name>
    <name type="common">Amphipod</name>
    <dbReference type="NCBI Taxonomy" id="294128"/>
    <lineage>
        <taxon>Eukaryota</taxon>
        <taxon>Metazoa</taxon>
        <taxon>Ecdysozoa</taxon>
        <taxon>Arthropoda</taxon>
        <taxon>Crustacea</taxon>
        <taxon>Multicrustacea</taxon>
        <taxon>Malacostraca</taxon>
        <taxon>Eumalacostraca</taxon>
        <taxon>Peracarida</taxon>
        <taxon>Amphipoda</taxon>
        <taxon>Senticaudata</taxon>
        <taxon>Talitrida</taxon>
        <taxon>Talitroidea</taxon>
        <taxon>Hyalellidae</taxon>
        <taxon>Hyalella</taxon>
    </lineage>
</organism>
<proteinExistence type="predicted"/>
<dbReference type="AlphaFoldDB" id="A0A8B7NM60"/>
<dbReference type="CDD" id="cd00170">
    <property type="entry name" value="SEC14"/>
    <property type="match status" value="1"/>
</dbReference>
<dbReference type="OrthoDB" id="75724at2759"/>
<reference evidence="3" key="1">
    <citation type="submission" date="2025-08" db="UniProtKB">
        <authorList>
            <consortium name="RefSeq"/>
        </authorList>
    </citation>
    <scope>IDENTIFICATION</scope>
    <source>
        <tissue evidence="3">Whole organism</tissue>
    </source>
</reference>
<dbReference type="Pfam" id="PF00650">
    <property type="entry name" value="CRAL_TRIO"/>
    <property type="match status" value="1"/>
</dbReference>
<dbReference type="Gene3D" id="3.40.525.10">
    <property type="entry name" value="CRAL-TRIO lipid binding domain"/>
    <property type="match status" value="1"/>
</dbReference>
<dbReference type="InterPro" id="IPR036865">
    <property type="entry name" value="CRAL-TRIO_dom_sf"/>
</dbReference>
<protein>
    <submittedName>
        <fullName evidence="3">Motile sperm domain-containing protein 2-like</fullName>
    </submittedName>
</protein>
<sequence length="262" mass="31168">MSPSATFEGPTETDVSSLRSAILSEVASFDVDFFDDRDVARIEHDDLYIRRFLLQNGSEDLAVKTAIEALRWRKKFRVNDLRSRDVDRRLLSEGGMFAHNRDREGCKLLIFSVRKYEKQMFEFIEVKRLLSYWLDRIEREEYGKKVTVVFDLSDAGLENVDLQFVRHLIKLFKFYHPWMLSKVILYDMPWIIQAVWKLIYSWLPSSSAEKIRFADKKTIDQFIDKDQQLLRWGGTDQYEFEFREEVPGNTTPWLNSRSLHLM</sequence>
<dbReference type="GO" id="GO:0140284">
    <property type="term" value="C:endoplasmic reticulum-endosome membrane contact site"/>
    <property type="evidence" value="ECO:0007669"/>
    <property type="project" value="TreeGrafter"/>
</dbReference>
<evidence type="ECO:0000313" key="2">
    <source>
        <dbReference type="Proteomes" id="UP000694843"/>
    </source>
</evidence>
<evidence type="ECO:0000313" key="3">
    <source>
        <dbReference type="RefSeq" id="XP_018014763.1"/>
    </source>
</evidence>
<dbReference type="KEGG" id="hazt:108671703"/>
<feature type="domain" description="CRAL-TRIO" evidence="1">
    <location>
        <begin position="84"/>
        <end position="240"/>
    </location>
</feature>
<dbReference type="GeneID" id="108671703"/>